<feature type="non-terminal residue" evidence="3">
    <location>
        <position position="348"/>
    </location>
</feature>
<dbReference type="InterPro" id="IPR005097">
    <property type="entry name" value="Sacchrp_dh_NADP-bd"/>
</dbReference>
<dbReference type="GO" id="GO:0005739">
    <property type="term" value="C:mitochondrion"/>
    <property type="evidence" value="ECO:0007669"/>
    <property type="project" value="TreeGrafter"/>
</dbReference>
<evidence type="ECO:0000259" key="2">
    <source>
        <dbReference type="Pfam" id="PF03435"/>
    </source>
</evidence>
<protein>
    <submittedName>
        <fullName evidence="3">Saccharopine dehydrogenase</fullName>
    </submittedName>
</protein>
<keyword evidence="4" id="KW-1185">Reference proteome</keyword>
<dbReference type="SUPFAM" id="SSF51735">
    <property type="entry name" value="NAD(P)-binding Rossmann-fold domains"/>
    <property type="match status" value="1"/>
</dbReference>
<dbReference type="GeneID" id="40321097"/>
<comment type="caution">
    <text evidence="3">The sequence shown here is derived from an EMBL/GenBank/DDBJ whole genome shotgun (WGS) entry which is preliminary data.</text>
</comment>
<dbReference type="Pfam" id="PF03435">
    <property type="entry name" value="Sacchrp_dh_NADP"/>
    <property type="match status" value="1"/>
</dbReference>
<evidence type="ECO:0000313" key="4">
    <source>
        <dbReference type="Proteomes" id="UP000284403"/>
    </source>
</evidence>
<dbReference type="Gene3D" id="3.40.50.720">
    <property type="entry name" value="NAD(P)-binding Rossmann-like Domain"/>
    <property type="match status" value="1"/>
</dbReference>
<proteinExistence type="inferred from homology"/>
<comment type="similarity">
    <text evidence="1">Belongs to the saccharopine dehydrogenase family.</text>
</comment>
<name>A0A422NMS6_9TRYP</name>
<accession>A0A422NMS6</accession>
<dbReference type="AlphaFoldDB" id="A0A422NMS6"/>
<dbReference type="OrthoDB" id="10268090at2759"/>
<evidence type="ECO:0000256" key="1">
    <source>
        <dbReference type="ARBA" id="ARBA00038048"/>
    </source>
</evidence>
<dbReference type="RefSeq" id="XP_029225532.1">
    <property type="nucleotide sequence ID" value="XM_029374351.1"/>
</dbReference>
<dbReference type="PANTHER" id="PTHR12286">
    <property type="entry name" value="SACCHAROPINE DEHYDROGENASE-LIKE OXIDOREDUCTASE"/>
    <property type="match status" value="1"/>
</dbReference>
<dbReference type="GO" id="GO:0009247">
    <property type="term" value="P:glycolipid biosynthetic process"/>
    <property type="evidence" value="ECO:0007669"/>
    <property type="project" value="TreeGrafter"/>
</dbReference>
<gene>
    <name evidence="3" type="ORF">Tco025E_07486</name>
</gene>
<sequence>MSRKFSLVVLGATGYTGKLVCEYLARLGPGKVGPWAIAGRSKEKLDALKKELGLDVAVLSADIASPSSLDKVCAGTTVLISCAGPFTRIGMPVVEACVRCRTHYVDSTGEHNFVRQVIERFHEEAKKQGVALVSCCAFDSVPGDLGNYAVRQGLGAQVEEVKAFYQLSSPGLSGGTARSIFAVHEACDPADRDPYSLLPKDAPRPPTAPTRRGVWYDVSERKLTGPFVMAATNERVVRRTNALLGYGGTYVEAQEGTMGTVVGATIAGYLTAAVLAVPFLRRYIAEHWLPPAGTGPTQSQRELSWYKCVFVAVDKSGKVLRRVILSDTRDGYTASGLYIAEAALSALQ</sequence>
<dbReference type="GO" id="GO:0005886">
    <property type="term" value="C:plasma membrane"/>
    <property type="evidence" value="ECO:0007669"/>
    <property type="project" value="TreeGrafter"/>
</dbReference>
<dbReference type="Proteomes" id="UP000284403">
    <property type="component" value="Unassembled WGS sequence"/>
</dbReference>
<dbReference type="InterPro" id="IPR051276">
    <property type="entry name" value="Saccharopine_DH-like_oxidrdct"/>
</dbReference>
<dbReference type="EMBL" id="MKKU01000585">
    <property type="protein sequence ID" value="RNF06802.1"/>
    <property type="molecule type" value="Genomic_DNA"/>
</dbReference>
<evidence type="ECO:0000313" key="3">
    <source>
        <dbReference type="EMBL" id="RNF06802.1"/>
    </source>
</evidence>
<dbReference type="PANTHER" id="PTHR12286:SF5">
    <property type="entry name" value="SACCHAROPINE DEHYDROGENASE-LIKE OXIDOREDUCTASE"/>
    <property type="match status" value="1"/>
</dbReference>
<feature type="domain" description="Saccharopine dehydrogenase NADP binding" evidence="2">
    <location>
        <begin position="8"/>
        <end position="133"/>
    </location>
</feature>
<dbReference type="InterPro" id="IPR036291">
    <property type="entry name" value="NAD(P)-bd_dom_sf"/>
</dbReference>
<organism evidence="3 4">
    <name type="scientific">Trypanosoma conorhini</name>
    <dbReference type="NCBI Taxonomy" id="83891"/>
    <lineage>
        <taxon>Eukaryota</taxon>
        <taxon>Discoba</taxon>
        <taxon>Euglenozoa</taxon>
        <taxon>Kinetoplastea</taxon>
        <taxon>Metakinetoplastina</taxon>
        <taxon>Trypanosomatida</taxon>
        <taxon>Trypanosomatidae</taxon>
        <taxon>Trypanosoma</taxon>
    </lineage>
</organism>
<reference evidence="3 4" key="1">
    <citation type="journal article" date="2018" name="BMC Genomics">
        <title>Genomic comparison of Trypanosoma conorhini and Trypanosoma rangeli to Trypanosoma cruzi strains of high and low virulence.</title>
        <authorList>
            <person name="Bradwell K.R."/>
            <person name="Koparde V.N."/>
            <person name="Matveyev A.V."/>
            <person name="Serrano M.G."/>
            <person name="Alves J.M."/>
            <person name="Parikh H."/>
            <person name="Huang B."/>
            <person name="Lee V."/>
            <person name="Espinosa-Alvarez O."/>
            <person name="Ortiz P.A."/>
            <person name="Costa-Martins A.G."/>
            <person name="Teixeira M.M."/>
            <person name="Buck G.A."/>
        </authorList>
    </citation>
    <scope>NUCLEOTIDE SEQUENCE [LARGE SCALE GENOMIC DNA]</scope>
    <source>
        <strain evidence="3 4">025E</strain>
    </source>
</reference>
<dbReference type="GO" id="GO:0005811">
    <property type="term" value="C:lipid droplet"/>
    <property type="evidence" value="ECO:0007669"/>
    <property type="project" value="TreeGrafter"/>
</dbReference>